<dbReference type="EMBL" id="JAWDGP010007534">
    <property type="protein sequence ID" value="KAK3714573.1"/>
    <property type="molecule type" value="Genomic_DNA"/>
</dbReference>
<name>A0AAE0XV89_9GAST</name>
<dbReference type="AlphaFoldDB" id="A0AAE0XV89"/>
<reference evidence="2" key="1">
    <citation type="journal article" date="2023" name="G3 (Bethesda)">
        <title>A reference genome for the long-term kleptoplast-retaining sea slug Elysia crispata morphotype clarki.</title>
        <authorList>
            <person name="Eastman K.E."/>
            <person name="Pendleton A.L."/>
            <person name="Shaikh M.A."/>
            <person name="Suttiyut T."/>
            <person name="Ogas R."/>
            <person name="Tomko P."/>
            <person name="Gavelis G."/>
            <person name="Widhalm J.R."/>
            <person name="Wisecaver J.H."/>
        </authorList>
    </citation>
    <scope>NUCLEOTIDE SEQUENCE</scope>
    <source>
        <strain evidence="2">ECLA1</strain>
    </source>
</reference>
<organism evidence="2 3">
    <name type="scientific">Elysia crispata</name>
    <name type="common">lettuce slug</name>
    <dbReference type="NCBI Taxonomy" id="231223"/>
    <lineage>
        <taxon>Eukaryota</taxon>
        <taxon>Metazoa</taxon>
        <taxon>Spiralia</taxon>
        <taxon>Lophotrochozoa</taxon>
        <taxon>Mollusca</taxon>
        <taxon>Gastropoda</taxon>
        <taxon>Heterobranchia</taxon>
        <taxon>Euthyneura</taxon>
        <taxon>Panpulmonata</taxon>
        <taxon>Sacoglossa</taxon>
        <taxon>Placobranchoidea</taxon>
        <taxon>Plakobranchidae</taxon>
        <taxon>Elysia</taxon>
    </lineage>
</organism>
<proteinExistence type="predicted"/>
<evidence type="ECO:0000313" key="2">
    <source>
        <dbReference type="EMBL" id="KAK3714573.1"/>
    </source>
</evidence>
<gene>
    <name evidence="2" type="ORF">RRG08_020829</name>
</gene>
<accession>A0AAE0XV89</accession>
<keyword evidence="3" id="KW-1185">Reference proteome</keyword>
<protein>
    <submittedName>
        <fullName evidence="2">Uncharacterized protein</fullName>
    </submittedName>
</protein>
<sequence>MTPHITITSKEDTIFVHERLSYRRTTGSGEEEEENFVNNLTRANRMHCQQTVKTWPHARARSRREEKKINVGEGSRLSHSTSERGSNSDTRVLSTTGSSRVQGTVGGAQQLLNYRDLVQYRLNTTTFFV</sequence>
<evidence type="ECO:0000256" key="1">
    <source>
        <dbReference type="SAM" id="MobiDB-lite"/>
    </source>
</evidence>
<dbReference type="Proteomes" id="UP001283361">
    <property type="component" value="Unassembled WGS sequence"/>
</dbReference>
<comment type="caution">
    <text evidence="2">The sequence shown here is derived from an EMBL/GenBank/DDBJ whole genome shotgun (WGS) entry which is preliminary data.</text>
</comment>
<feature type="region of interest" description="Disordered" evidence="1">
    <location>
        <begin position="52"/>
        <end position="101"/>
    </location>
</feature>
<evidence type="ECO:0000313" key="3">
    <source>
        <dbReference type="Proteomes" id="UP001283361"/>
    </source>
</evidence>
<feature type="compositionally biased region" description="Polar residues" evidence="1">
    <location>
        <begin position="77"/>
        <end position="101"/>
    </location>
</feature>